<protein>
    <recommendedName>
        <fullName evidence="1">Reverse transcriptase zinc-binding domain-containing protein</fullName>
    </recommendedName>
</protein>
<dbReference type="AlphaFoldDB" id="A0A2N9IN39"/>
<reference evidence="2" key="1">
    <citation type="submission" date="2018-02" db="EMBL/GenBank/DDBJ databases">
        <authorList>
            <person name="Cohen D.B."/>
            <person name="Kent A.D."/>
        </authorList>
    </citation>
    <scope>NUCLEOTIDE SEQUENCE</scope>
</reference>
<name>A0A2N9IN39_FAGSY</name>
<dbReference type="InterPro" id="IPR026960">
    <property type="entry name" value="RVT-Znf"/>
</dbReference>
<dbReference type="PANTHER" id="PTHR36617">
    <property type="entry name" value="PROTEIN, PUTATIVE-RELATED"/>
    <property type="match status" value="1"/>
</dbReference>
<proteinExistence type="predicted"/>
<feature type="domain" description="Reverse transcriptase zinc-binding" evidence="1">
    <location>
        <begin position="211"/>
        <end position="295"/>
    </location>
</feature>
<sequence>MERIQRNFLWDSYGDGYGVTTPLVNWDIVCSPINYGGLGVKKIAVFNKALLGKWLWRFGLEKSRLWRRVIASKYGVNSGGWHTRSIRGSHGCGLWRSINSGWSDFVPYVDLVVSTGDQILFWINRWCGDRPLKDIFPDLYACASNRQATIASTLIRSASSSRVEWNVHFVCNFNDWEVEGVASFFELLHSHTSFKEGVDGLRWRLTGNGIFNIQSYYLALRENHPVTFPWKAIWGVHAPRRVAFFAWSASWGRILTADNLMRRGYQLAGWCCMCRRDGETINHLLLHCDMAFGLWSFVLQTFGLEHGPSLYSLDLMAEAE</sequence>
<gene>
    <name evidence="2" type="ORF">FSB_LOCUS53780</name>
</gene>
<dbReference type="EMBL" id="OIVN01006136">
    <property type="protein sequence ID" value="SPD25898.1"/>
    <property type="molecule type" value="Genomic_DNA"/>
</dbReference>
<accession>A0A2N9IN39</accession>
<dbReference type="Pfam" id="PF13966">
    <property type="entry name" value="zf-RVT"/>
    <property type="match status" value="1"/>
</dbReference>
<organism evidence="2">
    <name type="scientific">Fagus sylvatica</name>
    <name type="common">Beechnut</name>
    <dbReference type="NCBI Taxonomy" id="28930"/>
    <lineage>
        <taxon>Eukaryota</taxon>
        <taxon>Viridiplantae</taxon>
        <taxon>Streptophyta</taxon>
        <taxon>Embryophyta</taxon>
        <taxon>Tracheophyta</taxon>
        <taxon>Spermatophyta</taxon>
        <taxon>Magnoliopsida</taxon>
        <taxon>eudicotyledons</taxon>
        <taxon>Gunneridae</taxon>
        <taxon>Pentapetalae</taxon>
        <taxon>rosids</taxon>
        <taxon>fabids</taxon>
        <taxon>Fagales</taxon>
        <taxon>Fagaceae</taxon>
        <taxon>Fagus</taxon>
    </lineage>
</organism>
<dbReference type="PANTHER" id="PTHR36617:SF16">
    <property type="entry name" value="OS04G0516500 PROTEIN"/>
    <property type="match status" value="1"/>
</dbReference>
<evidence type="ECO:0000313" key="2">
    <source>
        <dbReference type="EMBL" id="SPD25898.1"/>
    </source>
</evidence>
<evidence type="ECO:0000259" key="1">
    <source>
        <dbReference type="Pfam" id="PF13966"/>
    </source>
</evidence>